<evidence type="ECO:0000313" key="4">
    <source>
        <dbReference type="Proteomes" id="UP000199594"/>
    </source>
</evidence>
<evidence type="ECO:0000256" key="2">
    <source>
        <dbReference type="SAM" id="Phobius"/>
    </source>
</evidence>
<proteinExistence type="predicted"/>
<feature type="region of interest" description="Disordered" evidence="1">
    <location>
        <begin position="305"/>
        <end position="356"/>
    </location>
</feature>
<gene>
    <name evidence="3" type="ORF">SAMN04487956_13120</name>
</gene>
<keyword evidence="2" id="KW-0812">Transmembrane</keyword>
<evidence type="ECO:0000256" key="1">
    <source>
        <dbReference type="SAM" id="MobiDB-lite"/>
    </source>
</evidence>
<accession>A0A1I7BWF4</accession>
<keyword evidence="2" id="KW-0472">Membrane</keyword>
<evidence type="ECO:0008006" key="5">
    <source>
        <dbReference type="Google" id="ProtNLM"/>
    </source>
</evidence>
<dbReference type="Proteomes" id="UP000199594">
    <property type="component" value="Unassembled WGS sequence"/>
</dbReference>
<organism evidence="3 4">
    <name type="scientific">Halomonas saccharevitans</name>
    <dbReference type="NCBI Taxonomy" id="416872"/>
    <lineage>
        <taxon>Bacteria</taxon>
        <taxon>Pseudomonadati</taxon>
        <taxon>Pseudomonadota</taxon>
        <taxon>Gammaproteobacteria</taxon>
        <taxon>Oceanospirillales</taxon>
        <taxon>Halomonadaceae</taxon>
        <taxon>Halomonas</taxon>
    </lineage>
</organism>
<feature type="transmembrane region" description="Helical" evidence="2">
    <location>
        <begin position="202"/>
        <end position="219"/>
    </location>
</feature>
<dbReference type="NCBIfam" id="NF040486">
    <property type="entry name" value="SrfA_fam"/>
    <property type="match status" value="1"/>
</dbReference>
<reference evidence="3 4" key="1">
    <citation type="submission" date="2016-10" db="EMBL/GenBank/DDBJ databases">
        <authorList>
            <person name="de Groot N.N."/>
        </authorList>
    </citation>
    <scope>NUCLEOTIDE SEQUENCE [LARGE SCALE GENOMIC DNA]</scope>
    <source>
        <strain evidence="3 4">CGMCC 1.6493</strain>
    </source>
</reference>
<protein>
    <recommendedName>
        <fullName evidence="5">Breakpoint cluster region protein</fullName>
    </recommendedName>
</protein>
<dbReference type="AlphaFoldDB" id="A0A1I7BWF4"/>
<dbReference type="InterPro" id="IPR047774">
    <property type="entry name" value="SrfA-like"/>
</dbReference>
<name>A0A1I7BWF4_9GAMM</name>
<dbReference type="EMBL" id="FPAQ01000031">
    <property type="protein sequence ID" value="SFT91487.1"/>
    <property type="molecule type" value="Genomic_DNA"/>
</dbReference>
<evidence type="ECO:0000313" key="3">
    <source>
        <dbReference type="EMBL" id="SFT91487.1"/>
    </source>
</evidence>
<keyword evidence="2" id="KW-1133">Transmembrane helix</keyword>
<sequence length="486" mass="52509">MSEGEASMSAILLHSGKIEQFRALGETGQPAYHSALQLRKVISRRLSGRERHLAIPQRDQQGEGVDWYSGIPGDVVPWRSATEGEREDARIQLEAFRKEILAVEPPAEGQSGDHEVFTRLVKWVCHFPDENFVYLVDGTPVMTFWGFTHPDTDRHANPLQCLYPSASPEPAHVSPVPLVSSQASPEPDSIAAPVALPWWRRWWWWLLLALAVGLLLFGIKACTSFAAPDLAPPSLEGGDTSASFPQSLWSGRNIWPFNLWSSDTPSLQVAPSLELNGGMAMSGLGEGGLPETGLPTVLLPDMPELDTGLSSNEPALPANVPVPDTTPDAPGLRDDVLPPEIPLEGQATPPLPAASAPADLSAMEPLSLPTDAPDGSAEFLDGNWRGAGVMDSQNGRPLQVTYVFEHGEGHMYIQRGGRDGVTCAGPVTATMQGGTLQVEAQQKARCEDGSHYEMPRMQCLQANGQRASCSVGYDDAFFPMQLRKAS</sequence>